<dbReference type="UniPathway" id="UPA00109">
    <property type="reaction ID" value="UER00182"/>
</dbReference>
<dbReference type="Gene3D" id="3.40.50.460">
    <property type="entry name" value="Phosphofructokinase domain"/>
    <property type="match status" value="1"/>
</dbReference>
<keyword evidence="1" id="KW-0963">Cytoplasm</keyword>
<reference evidence="4 5" key="1">
    <citation type="submission" date="2020-04" db="EMBL/GenBank/DDBJ databases">
        <title>Perkinsus olseni comparative genomics.</title>
        <authorList>
            <person name="Bogema D.R."/>
        </authorList>
    </citation>
    <scope>NUCLEOTIDE SEQUENCE [LARGE SCALE GENOMIC DNA]</scope>
    <source>
        <strain evidence="4">00978-12</strain>
    </source>
</reference>
<dbReference type="PANTHER" id="PTHR43650:SF1">
    <property type="entry name" value="PYROPHOSPHATE--FRUCTOSE 6-PHOSPHATE 1-PHOSPHOTRANSFERASE SUBUNIT BETA 2"/>
    <property type="match status" value="1"/>
</dbReference>
<evidence type="ECO:0000256" key="2">
    <source>
        <dbReference type="ARBA" id="ARBA00023152"/>
    </source>
</evidence>
<evidence type="ECO:0000313" key="5">
    <source>
        <dbReference type="Proteomes" id="UP000541610"/>
    </source>
</evidence>
<dbReference type="SUPFAM" id="SSF53784">
    <property type="entry name" value="Phosphofructokinase"/>
    <property type="match status" value="1"/>
</dbReference>
<evidence type="ECO:0000313" key="4">
    <source>
        <dbReference type="EMBL" id="KAF4691114.1"/>
    </source>
</evidence>
<dbReference type="GO" id="GO:0003872">
    <property type="term" value="F:6-phosphofructokinase activity"/>
    <property type="evidence" value="ECO:0007669"/>
    <property type="project" value="InterPro"/>
</dbReference>
<dbReference type="InterPro" id="IPR035966">
    <property type="entry name" value="PKF_sf"/>
</dbReference>
<evidence type="ECO:0000256" key="3">
    <source>
        <dbReference type="SAM" id="MobiDB-lite"/>
    </source>
</evidence>
<organism evidence="4 5">
    <name type="scientific">Perkinsus olseni</name>
    <name type="common">Perkinsus atlanticus</name>
    <dbReference type="NCBI Taxonomy" id="32597"/>
    <lineage>
        <taxon>Eukaryota</taxon>
        <taxon>Sar</taxon>
        <taxon>Alveolata</taxon>
        <taxon>Perkinsozoa</taxon>
        <taxon>Perkinsea</taxon>
        <taxon>Perkinsida</taxon>
        <taxon>Perkinsidae</taxon>
        <taxon>Perkinsus</taxon>
    </lineage>
</organism>
<dbReference type="GO" id="GO:0005829">
    <property type="term" value="C:cytosol"/>
    <property type="evidence" value="ECO:0007669"/>
    <property type="project" value="TreeGrafter"/>
</dbReference>
<dbReference type="GO" id="GO:0009749">
    <property type="term" value="P:response to glucose"/>
    <property type="evidence" value="ECO:0007669"/>
    <property type="project" value="TreeGrafter"/>
</dbReference>
<sequence length="781" mass="85945">MSIVPYRENSSDVLAPFKEELEDLACYVQDLKDGAAQHPGRHPDEEDLFHMTSRSGLLAGTRTGIISLPWRYGGSSPLQVERAGYQPLLPTTLSSGLCIVSDREDTPRRASMPLLRLAFPYTCNVTAVSIEHQRTGEVPVEVAGAAPAHGRLPEHSHSVKEKRVRSQTVAFADPDVTSPTDITFPCVEEEEATPTSSKHEDRSAFERKRSLYSLFQAGTLRIGIVFMGRQSPGCHNVVWGLKSYVDAHPGGRLIGIALGALGFVKGYTVNLDSDDLLSLYRNQAGLDLLGRTDLTLRTTEDLVACARTCQKLALDGVVVVGGVGTHADTALLAETMAKLQVPTKVVGIFSNIIGNIATLAASGTREWYFIRICGRSMSHIAAECALHAHPNLFLISEEIRARNMSLHDLINLVCDVILKRCQQGMDYGVVLIPESVTDALDELKELEEEIRSMHAQEHRLLMSSSTGVKPSTMLHRSLFETLSPSARAMYDSLPDRIQYVLWQQYVATPPGGQFELPHLESELLLKSLVAQELPRRRHRLLQGDPLLPRLSGNRIIDDFAACCHTHSLHIQGRSAMPSNFDADLGYTMGYGAGLLIHAGRGGLLVHIEQEALHVFSDVSNNHTPRVICDLPEPSKRRFVNIGPLQYNIPEVARQCVRSLKLRSSIGQPPSLSRARTSSSGSAGSSEATIRAGRGVHRSHSRRKRNATASEPQEEEPRSRVYRPVGAHYRVVKVNLREIPQAAESEPTDPSKARLHWHSTWGRISGQGVVSLQYNLGSLELL</sequence>
<feature type="region of interest" description="Disordered" evidence="3">
    <location>
        <begin position="665"/>
        <end position="721"/>
    </location>
</feature>
<dbReference type="EMBL" id="JABANP010000085">
    <property type="protein sequence ID" value="KAF4691114.1"/>
    <property type="molecule type" value="Genomic_DNA"/>
</dbReference>
<dbReference type="GO" id="GO:0046872">
    <property type="term" value="F:metal ion binding"/>
    <property type="evidence" value="ECO:0007669"/>
    <property type="project" value="UniProtKB-KW"/>
</dbReference>
<evidence type="ECO:0008006" key="6">
    <source>
        <dbReference type="Google" id="ProtNLM"/>
    </source>
</evidence>
<evidence type="ECO:0000256" key="1">
    <source>
        <dbReference type="ARBA" id="ARBA00022490"/>
    </source>
</evidence>
<accession>A0A7J6P4M7</accession>
<proteinExistence type="predicted"/>
<name>A0A7J6P4M7_PEROL</name>
<dbReference type="PANTHER" id="PTHR43650">
    <property type="entry name" value="PYROPHOSPHATE--FRUCTOSE 6-PHOSPHATE 1-PHOSPHOTRANSFERASE"/>
    <property type="match status" value="1"/>
</dbReference>
<feature type="compositionally biased region" description="Low complexity" evidence="3">
    <location>
        <begin position="670"/>
        <end position="685"/>
    </location>
</feature>
<protein>
    <recommendedName>
        <fullName evidence="6">6-phosphofructokinase, alpha subunit</fullName>
    </recommendedName>
</protein>
<dbReference type="Proteomes" id="UP000541610">
    <property type="component" value="Unassembled WGS sequence"/>
</dbReference>
<dbReference type="OrthoDB" id="537915at2759"/>
<dbReference type="AlphaFoldDB" id="A0A7J6P4M7"/>
<gene>
    <name evidence="4" type="ORF">FOZ60_016218</name>
</gene>
<keyword evidence="2" id="KW-0324">Glycolysis</keyword>
<comment type="caution">
    <text evidence="4">The sequence shown here is derived from an EMBL/GenBank/DDBJ whole genome shotgun (WGS) entry which is preliminary data.</text>
</comment>
<feature type="compositionally biased region" description="Basic residues" evidence="3">
    <location>
        <begin position="693"/>
        <end position="705"/>
    </location>
</feature>